<gene>
    <name evidence="2" type="ORF">BECKTC1821D_GA0114238_10944</name>
</gene>
<dbReference type="AlphaFoldDB" id="A0A450Z8U9"/>
<keyword evidence="1" id="KW-0472">Membrane</keyword>
<reference evidence="2" key="1">
    <citation type="submission" date="2019-02" db="EMBL/GenBank/DDBJ databases">
        <authorList>
            <person name="Gruber-Vodicka R. H."/>
            <person name="Seah K. B. B."/>
        </authorList>
    </citation>
    <scope>NUCLEOTIDE SEQUENCE</scope>
    <source>
        <strain evidence="2">BECK_BZ123</strain>
    </source>
</reference>
<keyword evidence="1" id="KW-0812">Transmembrane</keyword>
<organism evidence="2">
    <name type="scientific">Candidatus Kentrum sp. TC</name>
    <dbReference type="NCBI Taxonomy" id="2126339"/>
    <lineage>
        <taxon>Bacteria</taxon>
        <taxon>Pseudomonadati</taxon>
        <taxon>Pseudomonadota</taxon>
        <taxon>Gammaproteobacteria</taxon>
        <taxon>Candidatus Kentrum</taxon>
    </lineage>
</organism>
<name>A0A450Z8U9_9GAMM</name>
<evidence type="ECO:0008006" key="3">
    <source>
        <dbReference type="Google" id="ProtNLM"/>
    </source>
</evidence>
<evidence type="ECO:0000313" key="2">
    <source>
        <dbReference type="EMBL" id="VFK50209.1"/>
    </source>
</evidence>
<dbReference type="EMBL" id="CAADFS010000094">
    <property type="protein sequence ID" value="VFK50209.1"/>
    <property type="molecule type" value="Genomic_DNA"/>
</dbReference>
<accession>A0A450Z8U9</accession>
<evidence type="ECO:0000256" key="1">
    <source>
        <dbReference type="SAM" id="Phobius"/>
    </source>
</evidence>
<protein>
    <recommendedName>
        <fullName evidence="3">DUF1640 domain-containing protein</fullName>
    </recommendedName>
</protein>
<keyword evidence="1" id="KW-1133">Transmembrane helix</keyword>
<proteinExistence type="predicted"/>
<sequence>MPTTQFDTHNFVERLKSSGIPENQAVAHKDVMIEMDFATKADLAGMKTELKAELAHVKIEIITWIAGMFLGLVVIIVALVFGALPLVLK</sequence>
<feature type="transmembrane region" description="Helical" evidence="1">
    <location>
        <begin position="61"/>
        <end position="88"/>
    </location>
</feature>